<dbReference type="Proteomes" id="UP001056708">
    <property type="component" value="Chromosome"/>
</dbReference>
<dbReference type="PANTHER" id="PTHR10357">
    <property type="entry name" value="ALPHA-AMYLASE FAMILY MEMBER"/>
    <property type="match status" value="1"/>
</dbReference>
<dbReference type="Gene3D" id="3.20.20.80">
    <property type="entry name" value="Glycosidases"/>
    <property type="match status" value="2"/>
</dbReference>
<evidence type="ECO:0000313" key="5">
    <source>
        <dbReference type="Proteomes" id="UP001056708"/>
    </source>
</evidence>
<name>A0ABY5AX43_9CYAN</name>
<dbReference type="InterPro" id="IPR006047">
    <property type="entry name" value="GH13_cat_dom"/>
</dbReference>
<comment type="similarity">
    <text evidence="1">Belongs to the glycosyl hydrolase 13 family.</text>
</comment>
<dbReference type="PANTHER" id="PTHR10357:SF179">
    <property type="entry name" value="NEUTRAL AND BASIC AMINO ACID TRANSPORT PROTEIN RBAT"/>
    <property type="match status" value="1"/>
</dbReference>
<dbReference type="Pfam" id="PF00128">
    <property type="entry name" value="Alpha-amylase"/>
    <property type="match status" value="1"/>
</dbReference>
<feature type="domain" description="Glycosyl hydrolase family 13 catalytic" evidence="3">
    <location>
        <begin position="16"/>
        <end position="413"/>
    </location>
</feature>
<organism evidence="4 5">
    <name type="scientific">Phormidium yuhuli AB48</name>
    <dbReference type="NCBI Taxonomy" id="2940671"/>
    <lineage>
        <taxon>Bacteria</taxon>
        <taxon>Bacillati</taxon>
        <taxon>Cyanobacteriota</taxon>
        <taxon>Cyanophyceae</taxon>
        <taxon>Oscillatoriophycideae</taxon>
        <taxon>Oscillatoriales</taxon>
        <taxon>Oscillatoriaceae</taxon>
        <taxon>Phormidium</taxon>
        <taxon>Phormidium yuhuli</taxon>
    </lineage>
</organism>
<dbReference type="Gene3D" id="3.90.400.10">
    <property type="entry name" value="Oligo-1,6-glucosidase, Domain 2"/>
    <property type="match status" value="1"/>
</dbReference>
<dbReference type="CDD" id="cd11333">
    <property type="entry name" value="AmyAc_SI_OligoGlu_DGase"/>
    <property type="match status" value="1"/>
</dbReference>
<dbReference type="Pfam" id="PF16657">
    <property type="entry name" value="Malt_amylase_C"/>
    <property type="match status" value="1"/>
</dbReference>
<dbReference type="SMART" id="SM00642">
    <property type="entry name" value="Aamy"/>
    <property type="match status" value="1"/>
</dbReference>
<reference evidence="4" key="1">
    <citation type="submission" date="2022-06" db="EMBL/GenBank/DDBJ databases">
        <title>Genome sequence of Phormidium yuhuli AB48 isolated from an industrial photobioreactor environment.</title>
        <authorList>
            <person name="Qiu Y."/>
            <person name="Noonan A.J.C."/>
            <person name="Dofher K."/>
            <person name="Koch M."/>
            <person name="Kieft B."/>
            <person name="Lin X."/>
            <person name="Ziels R.M."/>
            <person name="Hallam S.J."/>
        </authorList>
    </citation>
    <scope>NUCLEOTIDE SEQUENCE</scope>
    <source>
        <strain evidence="4">AB48</strain>
    </source>
</reference>
<feature type="region of interest" description="Disordered" evidence="2">
    <location>
        <begin position="395"/>
        <end position="420"/>
    </location>
</feature>
<evidence type="ECO:0000259" key="3">
    <source>
        <dbReference type="SMART" id="SM00642"/>
    </source>
</evidence>
<gene>
    <name evidence="4" type="ORF">NEA10_08835</name>
</gene>
<dbReference type="InterPro" id="IPR017853">
    <property type="entry name" value="GH"/>
</dbReference>
<sequence>MTKTEQSWWEKGIIYQIYPLTFADANGDGIGDIQGIIQRLDYLNDGNLESETSLGINAIWLSPINESPMMDNGYDVSDYTKICPMFGTMADFEQLLEECHRRDIKVILDLVLNHTSNQHEWFLESQQSRENPKADWYLWQEGYKDNLPNNWLSYFGGTGWTYCESRNQYYFHTFNKNQPDLNWRNPEVREAMYGVVRFWLDKGVDGFRLDASSVYSKDKYFRDNPLKFGTNDKNEYNNYHHLYEKNLPENHEIVREIRSILDEYGDRLLIGETFIDNRLYESTRFYGTQNDELHLPFTFEFAFSPWYPGYLQREIEHKELVTPAGAQPVYFFDNHDIPRHLSRWVECSLCIDSHAIAQAAAALLLTVRGTPVLYYGQELGMVDHQEIPPEKLRDKAIAPSTSGEVPEQRDGSRTPMQWDDSPQAGFSFGKDVEPWLPLHPNYKDLNVEAAWKNPDSLLNFYRRLIQLYQKHPALQRGSWRSLIHYPHEHLVYLRETEEESILVLINFSFQKSLDLDVPLEREDWTVLLSNHYDTGAIMTIPETLQSFDICLFGKWQDGGD</sequence>
<evidence type="ECO:0000256" key="2">
    <source>
        <dbReference type="SAM" id="MobiDB-lite"/>
    </source>
</evidence>
<evidence type="ECO:0000313" key="4">
    <source>
        <dbReference type="EMBL" id="USR92799.1"/>
    </source>
</evidence>
<dbReference type="SUPFAM" id="SSF51011">
    <property type="entry name" value="Glycosyl hydrolase domain"/>
    <property type="match status" value="1"/>
</dbReference>
<protein>
    <submittedName>
        <fullName evidence="4">Alpha-glucosidase</fullName>
    </submittedName>
</protein>
<proteinExistence type="inferred from homology"/>
<dbReference type="RefSeq" id="WP_252664976.1">
    <property type="nucleotide sequence ID" value="NZ_CP098611.1"/>
</dbReference>
<dbReference type="InterPro" id="IPR032091">
    <property type="entry name" value="Malt_amylase-like_C"/>
</dbReference>
<evidence type="ECO:0000256" key="1">
    <source>
        <dbReference type="ARBA" id="ARBA00008061"/>
    </source>
</evidence>
<dbReference type="InterPro" id="IPR045857">
    <property type="entry name" value="O16G_dom_2"/>
</dbReference>
<accession>A0ABY5AX43</accession>
<dbReference type="EMBL" id="CP098611">
    <property type="protein sequence ID" value="USR92799.1"/>
    <property type="molecule type" value="Genomic_DNA"/>
</dbReference>
<keyword evidence="5" id="KW-1185">Reference proteome</keyword>
<dbReference type="SUPFAM" id="SSF51445">
    <property type="entry name" value="(Trans)glycosidases"/>
    <property type="match status" value="1"/>
</dbReference>